<sequence length="66" mass="7369">MTVYIFKEQQNINSQVQGTRFSARSLTAAKRAAESARVYQNTVLTIAYETGEIVSVKVAGKWQDTN</sequence>
<dbReference type="Proteomes" id="UP001156215">
    <property type="component" value="Chromosome"/>
</dbReference>
<accession>A0A9E9M024</accession>
<gene>
    <name evidence="1" type="ORF">NB640_12475</name>
</gene>
<keyword evidence="2" id="KW-1185">Reference proteome</keyword>
<dbReference type="KEGG" id="ovb:NB640_12475"/>
<proteinExistence type="predicted"/>
<reference evidence="1" key="1">
    <citation type="journal article" date="2022" name="Front. Microbiol.">
        <title>New perspectives on an old grouping: The genomic and phenotypic variability of Oxalobacter formigenes and the implications for calcium oxalate stone prevention.</title>
        <authorList>
            <person name="Chmiel J.A."/>
            <person name="Carr C."/>
            <person name="Stuivenberg G.A."/>
            <person name="Venema R."/>
            <person name="Chanyi R.M."/>
            <person name="Al K.F."/>
            <person name="Giguere D."/>
            <person name="Say H."/>
            <person name="Akouris P.P."/>
            <person name="Dominguez Romero S.A."/>
            <person name="Kwong A."/>
            <person name="Tai V."/>
            <person name="Koval S.F."/>
            <person name="Razvi H."/>
            <person name="Bjazevic J."/>
            <person name="Burton J.P."/>
        </authorList>
    </citation>
    <scope>NUCLEOTIDE SEQUENCE</scope>
    <source>
        <strain evidence="1">WoOx3</strain>
    </source>
</reference>
<evidence type="ECO:0000313" key="2">
    <source>
        <dbReference type="Proteomes" id="UP001156215"/>
    </source>
</evidence>
<name>A0A9E9M024_9BURK</name>
<dbReference type="RefSeq" id="WP_269309016.1">
    <property type="nucleotide sequence ID" value="NZ_CP098242.1"/>
</dbReference>
<dbReference type="EMBL" id="CP098242">
    <property type="protein sequence ID" value="WAW10013.1"/>
    <property type="molecule type" value="Genomic_DNA"/>
</dbReference>
<evidence type="ECO:0000313" key="1">
    <source>
        <dbReference type="EMBL" id="WAW10013.1"/>
    </source>
</evidence>
<protein>
    <submittedName>
        <fullName evidence="1">Uncharacterized protein</fullName>
    </submittedName>
</protein>
<dbReference type="AlphaFoldDB" id="A0A9E9M024"/>
<organism evidence="1 2">
    <name type="scientific">Oxalobacter vibrioformis</name>
    <dbReference type="NCBI Taxonomy" id="933080"/>
    <lineage>
        <taxon>Bacteria</taxon>
        <taxon>Pseudomonadati</taxon>
        <taxon>Pseudomonadota</taxon>
        <taxon>Betaproteobacteria</taxon>
        <taxon>Burkholderiales</taxon>
        <taxon>Oxalobacteraceae</taxon>
        <taxon>Oxalobacter</taxon>
    </lineage>
</organism>